<comment type="similarity">
    <text evidence="1">Belongs to the pseudouridine synthase RluA family.</text>
</comment>
<protein>
    <submittedName>
        <fullName evidence="3">Pseudouridine synthase</fullName>
    </submittedName>
</protein>
<keyword evidence="4" id="KW-1185">Reference proteome</keyword>
<dbReference type="PROSITE" id="PS01129">
    <property type="entry name" value="PSI_RLU"/>
    <property type="match status" value="1"/>
</dbReference>
<dbReference type="InParanoid" id="A0A1E7EVV1"/>
<dbReference type="InterPro" id="IPR006224">
    <property type="entry name" value="PsdUridine_synth_RluA-like_CS"/>
</dbReference>
<dbReference type="KEGG" id="fcy:FRACYDRAFT_194132"/>
<dbReference type="GO" id="GO:0000455">
    <property type="term" value="P:enzyme-directed rRNA pseudouridine synthesis"/>
    <property type="evidence" value="ECO:0007669"/>
    <property type="project" value="TreeGrafter"/>
</dbReference>
<dbReference type="Pfam" id="PF00849">
    <property type="entry name" value="PseudoU_synth_2"/>
    <property type="match status" value="1"/>
</dbReference>
<dbReference type="GO" id="GO:0003723">
    <property type="term" value="F:RNA binding"/>
    <property type="evidence" value="ECO:0007669"/>
    <property type="project" value="InterPro"/>
</dbReference>
<evidence type="ECO:0000313" key="3">
    <source>
        <dbReference type="EMBL" id="OEU10148.1"/>
    </source>
</evidence>
<dbReference type="PANTHER" id="PTHR21600">
    <property type="entry name" value="MITOCHONDRIAL RNA PSEUDOURIDINE SYNTHASE"/>
    <property type="match status" value="1"/>
</dbReference>
<evidence type="ECO:0000256" key="1">
    <source>
        <dbReference type="ARBA" id="ARBA00010876"/>
    </source>
</evidence>
<accession>A0A1E7EVV1</accession>
<organism evidence="3 4">
    <name type="scientific">Fragilariopsis cylindrus CCMP1102</name>
    <dbReference type="NCBI Taxonomy" id="635003"/>
    <lineage>
        <taxon>Eukaryota</taxon>
        <taxon>Sar</taxon>
        <taxon>Stramenopiles</taxon>
        <taxon>Ochrophyta</taxon>
        <taxon>Bacillariophyta</taxon>
        <taxon>Bacillariophyceae</taxon>
        <taxon>Bacillariophycidae</taxon>
        <taxon>Bacillariales</taxon>
        <taxon>Bacillariaceae</taxon>
        <taxon>Fragilariopsis</taxon>
    </lineage>
</organism>
<dbReference type="AlphaFoldDB" id="A0A1E7EVV1"/>
<dbReference type="Gene3D" id="3.30.2350.10">
    <property type="entry name" value="Pseudouridine synthase"/>
    <property type="match status" value="1"/>
</dbReference>
<dbReference type="Proteomes" id="UP000095751">
    <property type="component" value="Unassembled WGS sequence"/>
</dbReference>
<evidence type="ECO:0000259" key="2">
    <source>
        <dbReference type="Pfam" id="PF00849"/>
    </source>
</evidence>
<dbReference type="CDD" id="cd02869">
    <property type="entry name" value="PseudoU_synth_RluA_like"/>
    <property type="match status" value="1"/>
</dbReference>
<dbReference type="PANTHER" id="PTHR21600:SF87">
    <property type="entry name" value="RNA PSEUDOURIDYLATE SYNTHASE DOMAIN-CONTAINING PROTEIN 1"/>
    <property type="match status" value="1"/>
</dbReference>
<name>A0A1E7EVV1_9STRA</name>
<dbReference type="InterPro" id="IPR020103">
    <property type="entry name" value="PsdUridine_synth_cat_dom_sf"/>
</dbReference>
<dbReference type="EMBL" id="KV784373">
    <property type="protein sequence ID" value="OEU10148.1"/>
    <property type="molecule type" value="Genomic_DNA"/>
</dbReference>
<dbReference type="OrthoDB" id="38097at2759"/>
<gene>
    <name evidence="3" type="ORF">FRACYDRAFT_194132</name>
</gene>
<dbReference type="GO" id="GO:0009982">
    <property type="term" value="F:pseudouridine synthase activity"/>
    <property type="evidence" value="ECO:0007669"/>
    <property type="project" value="InterPro"/>
</dbReference>
<dbReference type="SUPFAM" id="SSF55120">
    <property type="entry name" value="Pseudouridine synthase"/>
    <property type="match status" value="1"/>
</dbReference>
<sequence length="205" mass="22854">MDENNLKQLRRDLLFTNKPSGLHCVPSRALSDSLAAQIMLSYPGGKPCHRLDRDTSGIVLFGLTKENHRDVSMQFEARTTSKTYVALVSGHPDKECGIVNLPIGKRKTEEGFNRWTIGGEKPRENKRFTDTDTGAIFTRVQLKPLTGRGHQLRLHMKAIGLPILGDTIHGEGGIPLCSSRLCLHAQKLEVDWNGFRLEAESIPPF</sequence>
<dbReference type="InterPro" id="IPR006145">
    <property type="entry name" value="PsdUridine_synth_RsuA/RluA"/>
</dbReference>
<proteinExistence type="inferred from homology"/>
<dbReference type="InterPro" id="IPR050188">
    <property type="entry name" value="RluA_PseudoU_synthase"/>
</dbReference>
<evidence type="ECO:0000313" key="4">
    <source>
        <dbReference type="Proteomes" id="UP000095751"/>
    </source>
</evidence>
<reference evidence="3 4" key="1">
    <citation type="submission" date="2016-09" db="EMBL/GenBank/DDBJ databases">
        <title>Extensive genetic diversity and differential bi-allelic expression allows diatom success in the polar Southern Ocean.</title>
        <authorList>
            <consortium name="DOE Joint Genome Institute"/>
            <person name="Mock T."/>
            <person name="Otillar R.P."/>
            <person name="Strauss J."/>
            <person name="Dupont C."/>
            <person name="Frickenhaus S."/>
            <person name="Maumus F."/>
            <person name="Mcmullan M."/>
            <person name="Sanges R."/>
            <person name="Schmutz J."/>
            <person name="Toseland A."/>
            <person name="Valas R."/>
            <person name="Veluchamy A."/>
            <person name="Ward B.J."/>
            <person name="Allen A."/>
            <person name="Barry K."/>
            <person name="Falciatore A."/>
            <person name="Ferrante M."/>
            <person name="Fortunato A.E."/>
            <person name="Gloeckner G."/>
            <person name="Gruber A."/>
            <person name="Hipkin R."/>
            <person name="Janech M."/>
            <person name="Kroth P."/>
            <person name="Leese F."/>
            <person name="Lindquist E."/>
            <person name="Lyon B.R."/>
            <person name="Martin J."/>
            <person name="Mayer C."/>
            <person name="Parker M."/>
            <person name="Quesneville H."/>
            <person name="Raymond J."/>
            <person name="Uhlig C."/>
            <person name="Valentin K.U."/>
            <person name="Worden A.Z."/>
            <person name="Armbrust E.V."/>
            <person name="Bowler C."/>
            <person name="Green B."/>
            <person name="Moulton V."/>
            <person name="Van Oosterhout C."/>
            <person name="Grigoriev I."/>
        </authorList>
    </citation>
    <scope>NUCLEOTIDE SEQUENCE [LARGE SCALE GENOMIC DNA]</scope>
    <source>
        <strain evidence="3 4">CCMP1102</strain>
    </source>
</reference>
<feature type="domain" description="Pseudouridine synthase RsuA/RluA-like" evidence="2">
    <location>
        <begin position="13"/>
        <end position="157"/>
    </location>
</feature>